<dbReference type="Pfam" id="PF08874">
    <property type="entry name" value="DUF1835"/>
    <property type="match status" value="1"/>
</dbReference>
<evidence type="ECO:0000313" key="3">
    <source>
        <dbReference type="Proteomes" id="UP000664698"/>
    </source>
</evidence>
<evidence type="ECO:0000313" key="2">
    <source>
        <dbReference type="EMBL" id="MBN7801566.1"/>
    </source>
</evidence>
<dbReference type="EMBL" id="JAFKCW010000002">
    <property type="protein sequence ID" value="MBN7801566.1"/>
    <property type="molecule type" value="Genomic_DNA"/>
</dbReference>
<reference evidence="2 3" key="1">
    <citation type="submission" date="2021-03" db="EMBL/GenBank/DDBJ databases">
        <title>novel species isolated from a fishpond in China.</title>
        <authorList>
            <person name="Lu H."/>
            <person name="Cai Z."/>
        </authorList>
    </citation>
    <scope>NUCLEOTIDE SEQUENCE [LARGE SCALE GENOMIC DNA]</scope>
    <source>
        <strain evidence="2 3">JCM 31546</strain>
    </source>
</reference>
<keyword evidence="3" id="KW-1185">Reference proteome</keyword>
<comment type="caution">
    <text evidence="2">The sequence shown here is derived from an EMBL/GenBank/DDBJ whole genome shotgun (WGS) entry which is preliminary data.</text>
</comment>
<gene>
    <name evidence="2" type="ORF">J0A67_11885</name>
</gene>
<dbReference type="RefSeq" id="WP_206569544.1">
    <property type="nucleotide sequence ID" value="NZ_JAFKCW010000002.1"/>
</dbReference>
<accession>A0ABS3BQM7</accession>
<sequence length="248" mass="29063">MIYHILNGDALLSMFPKSIPGERISFRECLVDGPVSPKEGEELWQLREAFIKQNYPEGASIDYKTYSYQEILKIKAIPADSQIFCWFEEDLFCQVNLWFVFNYLKTHPAVVNLVLPYPDSPYHFSALSERELVESYEKKAKKLSQRERAVLGDLWIHFQNNDVFEALKIANLFIERFPFLKPAVESWRDMMPIGDFPGKPVQTLLKIREEMGETDFSSVFREFQKRLPIYGFGDTQVLRQWNEIKKGS</sequence>
<feature type="domain" description="DUF1835" evidence="1">
    <location>
        <begin position="23"/>
        <end position="114"/>
    </location>
</feature>
<proteinExistence type="predicted"/>
<organism evidence="2 3">
    <name type="scientific">Algoriphagus aestuariicola</name>
    <dbReference type="NCBI Taxonomy" id="1852016"/>
    <lineage>
        <taxon>Bacteria</taxon>
        <taxon>Pseudomonadati</taxon>
        <taxon>Bacteroidota</taxon>
        <taxon>Cytophagia</taxon>
        <taxon>Cytophagales</taxon>
        <taxon>Cyclobacteriaceae</taxon>
        <taxon>Algoriphagus</taxon>
    </lineage>
</organism>
<protein>
    <submittedName>
        <fullName evidence="2">DUF1835 domain-containing protein</fullName>
    </submittedName>
</protein>
<evidence type="ECO:0000259" key="1">
    <source>
        <dbReference type="Pfam" id="PF08874"/>
    </source>
</evidence>
<dbReference type="InterPro" id="IPR014973">
    <property type="entry name" value="DUF1835"/>
</dbReference>
<name>A0ABS3BQM7_9BACT</name>
<dbReference type="Proteomes" id="UP000664698">
    <property type="component" value="Unassembled WGS sequence"/>
</dbReference>